<dbReference type="RefSeq" id="WP_212724562.1">
    <property type="nucleotide sequence ID" value="NZ_CP071249.1"/>
</dbReference>
<evidence type="ECO:0000313" key="5">
    <source>
        <dbReference type="Proteomes" id="UP001058016"/>
    </source>
</evidence>
<evidence type="ECO:0000256" key="1">
    <source>
        <dbReference type="SAM" id="Phobius"/>
    </source>
</evidence>
<feature type="transmembrane region" description="Helical" evidence="1">
    <location>
        <begin position="244"/>
        <end position="270"/>
    </location>
</feature>
<name>A0A9Q9FHD5_9FIRM</name>
<dbReference type="Proteomes" id="UP001058016">
    <property type="component" value="Chromosome"/>
</dbReference>
<organism evidence="4 6">
    <name type="scientific">Turicibacter bilis</name>
    <dbReference type="NCBI Taxonomy" id="2735723"/>
    <lineage>
        <taxon>Bacteria</taxon>
        <taxon>Bacillati</taxon>
        <taxon>Bacillota</taxon>
        <taxon>Erysipelotrichia</taxon>
        <taxon>Erysipelotrichales</taxon>
        <taxon>Turicibacteraceae</taxon>
        <taxon>Turicibacter</taxon>
    </lineage>
</organism>
<proteinExistence type="predicted"/>
<dbReference type="InterPro" id="IPR025645">
    <property type="entry name" value="DUF4349"/>
</dbReference>
<keyword evidence="1" id="KW-0472">Membrane</keyword>
<gene>
    <name evidence="3" type="ORF">J0J69_09415</name>
    <name evidence="4" type="ORF">J0J70_04470</name>
</gene>
<keyword evidence="1" id="KW-0812">Transmembrane</keyword>
<evidence type="ECO:0000313" key="6">
    <source>
        <dbReference type="Proteomes" id="UP001058072"/>
    </source>
</evidence>
<protein>
    <submittedName>
        <fullName evidence="4">DUF4349 domain-containing protein</fullName>
    </submittedName>
</protein>
<evidence type="ECO:0000313" key="3">
    <source>
        <dbReference type="EMBL" id="UUF05298.1"/>
    </source>
</evidence>
<feature type="domain" description="DUF4349" evidence="2">
    <location>
        <begin position="63"/>
        <end position="267"/>
    </location>
</feature>
<dbReference type="EMBL" id="CP071249">
    <property type="protein sequence ID" value="UUF05298.1"/>
    <property type="molecule type" value="Genomic_DNA"/>
</dbReference>
<reference evidence="4 5" key="1">
    <citation type="submission" date="2021-03" db="EMBL/GenBank/DDBJ databases">
        <title>Comparative Genomics and Metabolomics in the genus Turicibacter.</title>
        <authorList>
            <person name="Maki J."/>
            <person name="Looft T."/>
        </authorList>
    </citation>
    <scope>NUCLEOTIDE SEQUENCE</scope>
    <source>
        <strain evidence="4">ISU324</strain>
        <strain evidence="3 5">MMM721</strain>
    </source>
</reference>
<dbReference type="AlphaFoldDB" id="A0A9Q9FHD5"/>
<dbReference type="Pfam" id="PF14257">
    <property type="entry name" value="DUF4349"/>
    <property type="match status" value="1"/>
</dbReference>
<feature type="transmembrane region" description="Helical" evidence="1">
    <location>
        <begin position="12"/>
        <end position="31"/>
    </location>
</feature>
<accession>A0A9Q9FHD5</accession>
<sequence>MGVWNFLKRVFWLMITAIMVLILVSLIPLSFKERIESDESDEVIPSLSSSLINDESSQTYFNISIKMNVSQISESLSQLNVLVQQGSGTVMSSSLVAIDQMLESYMGSCILEIESTEVEEFLQQVELIGQITQMETYTNSEVLVTEDIDSWLSNLSMQQSKYQTLLLEAETVSDIIKLEEELARVQVEMDKWSALKAQDEVARNKVTIVFELKEGEIYDDSRWGVMIQNELSVQLNRIIQVTRWLVVKLLGLVPYGVILFVLILIMRCLFKGRKRKP</sequence>
<evidence type="ECO:0000259" key="2">
    <source>
        <dbReference type="Pfam" id="PF14257"/>
    </source>
</evidence>
<keyword evidence="1" id="KW-1133">Transmembrane helix</keyword>
<keyword evidence="5" id="KW-1185">Reference proteome</keyword>
<dbReference type="EMBL" id="CP071250">
    <property type="protein sequence ID" value="UUF09250.1"/>
    <property type="molecule type" value="Genomic_DNA"/>
</dbReference>
<dbReference type="Proteomes" id="UP001058072">
    <property type="component" value="Chromosome"/>
</dbReference>
<evidence type="ECO:0000313" key="4">
    <source>
        <dbReference type="EMBL" id="UUF09250.1"/>
    </source>
</evidence>